<evidence type="ECO:0000313" key="2">
    <source>
        <dbReference type="EMBL" id="KAK4525594.1"/>
    </source>
</evidence>
<sequence length="126" mass="14455">MKTRCPYCLANVPGTLSHLLWECTRWASKRLVIFGSMAKLFAKLLAILGFIHIAFSVKRKPWLKLFIYVGRIGSTVDLRSAGTGLGYKDLFWQVGFQRPNYKGSYLQIDDYSKMRKGLSEDLLVHH</sequence>
<gene>
    <name evidence="2" type="ORF">GAYE_SCF13G3503</name>
</gene>
<keyword evidence="1" id="KW-0812">Transmembrane</keyword>
<accession>A0AAV9IDV4</accession>
<dbReference type="AlphaFoldDB" id="A0AAV9IDV4"/>
<reference evidence="2 3" key="1">
    <citation type="submission" date="2022-07" db="EMBL/GenBank/DDBJ databases">
        <title>Genome-wide signatures of adaptation to extreme environments.</title>
        <authorList>
            <person name="Cho C.H."/>
            <person name="Yoon H.S."/>
        </authorList>
    </citation>
    <scope>NUCLEOTIDE SEQUENCE [LARGE SCALE GENOMIC DNA]</scope>
    <source>
        <strain evidence="2 3">108.79 E11</strain>
    </source>
</reference>
<organism evidence="2 3">
    <name type="scientific">Galdieria yellowstonensis</name>
    <dbReference type="NCBI Taxonomy" id="3028027"/>
    <lineage>
        <taxon>Eukaryota</taxon>
        <taxon>Rhodophyta</taxon>
        <taxon>Bangiophyceae</taxon>
        <taxon>Galdieriales</taxon>
        <taxon>Galdieriaceae</taxon>
        <taxon>Galdieria</taxon>
    </lineage>
</organism>
<feature type="transmembrane region" description="Helical" evidence="1">
    <location>
        <begin position="31"/>
        <end position="55"/>
    </location>
</feature>
<keyword evidence="3" id="KW-1185">Reference proteome</keyword>
<keyword evidence="1" id="KW-0472">Membrane</keyword>
<protein>
    <recommendedName>
        <fullName evidence="4">Reverse transcriptase zinc-binding domain-containing protein</fullName>
    </recommendedName>
</protein>
<evidence type="ECO:0000256" key="1">
    <source>
        <dbReference type="SAM" id="Phobius"/>
    </source>
</evidence>
<dbReference type="EMBL" id="JANCYU010000031">
    <property type="protein sequence ID" value="KAK4525594.1"/>
    <property type="molecule type" value="Genomic_DNA"/>
</dbReference>
<name>A0AAV9IDV4_9RHOD</name>
<dbReference type="Proteomes" id="UP001300502">
    <property type="component" value="Unassembled WGS sequence"/>
</dbReference>
<evidence type="ECO:0008006" key="4">
    <source>
        <dbReference type="Google" id="ProtNLM"/>
    </source>
</evidence>
<proteinExistence type="predicted"/>
<comment type="caution">
    <text evidence="2">The sequence shown here is derived from an EMBL/GenBank/DDBJ whole genome shotgun (WGS) entry which is preliminary data.</text>
</comment>
<keyword evidence="1" id="KW-1133">Transmembrane helix</keyword>
<evidence type="ECO:0000313" key="3">
    <source>
        <dbReference type="Proteomes" id="UP001300502"/>
    </source>
</evidence>